<dbReference type="InterPro" id="IPR036230">
    <property type="entry name" value="LeuA_allosteric_dom_sf"/>
</dbReference>
<keyword evidence="7 11" id="KW-0808">Transferase</keyword>
<dbReference type="GO" id="GO:0030145">
    <property type="term" value="F:manganese ion binding"/>
    <property type="evidence" value="ECO:0007669"/>
    <property type="project" value="UniProtKB-UniRule"/>
</dbReference>
<dbReference type="FunFam" id="1.10.238.260:FF:000001">
    <property type="entry name" value="2-isopropylmalate synthase"/>
    <property type="match status" value="1"/>
</dbReference>
<dbReference type="EC" id="2.3.3.13" evidence="3 11"/>
<dbReference type="FunFam" id="3.30.160.270:FF:000003">
    <property type="entry name" value="2-isopropylmalate synthase"/>
    <property type="match status" value="1"/>
</dbReference>
<dbReference type="AlphaFoldDB" id="A0A0F7D459"/>
<dbReference type="GO" id="GO:0009098">
    <property type="term" value="P:L-leucine biosynthetic process"/>
    <property type="evidence" value="ECO:0007669"/>
    <property type="project" value="UniProtKB-UniRule"/>
</dbReference>
<dbReference type="KEGG" id="shv:AAT16_05205"/>
<keyword evidence="9 11" id="KW-0464">Manganese</keyword>
<evidence type="ECO:0000256" key="3">
    <source>
        <dbReference type="ARBA" id="ARBA00012973"/>
    </source>
</evidence>
<comment type="similarity">
    <text evidence="2 11">Belongs to the alpha-IPM synthase/homocitrate synthase family. LeuA type 1 subfamily.</text>
</comment>
<dbReference type="NCBIfam" id="TIGR00973">
    <property type="entry name" value="leuA_bact"/>
    <property type="match status" value="1"/>
</dbReference>
<gene>
    <name evidence="11" type="primary">leuA</name>
    <name evidence="13" type="ORF">AAT16_05205</name>
    <name evidence="14" type="ORF">SAMN05216235_0280</name>
</gene>
<evidence type="ECO:0000313" key="16">
    <source>
        <dbReference type="Proteomes" id="UP000183090"/>
    </source>
</evidence>
<dbReference type="OrthoDB" id="9804858at2"/>
<dbReference type="HAMAP" id="MF_01025">
    <property type="entry name" value="LeuA_type1"/>
    <property type="match status" value="1"/>
</dbReference>
<evidence type="ECO:0000256" key="4">
    <source>
        <dbReference type="ARBA" id="ARBA00018198"/>
    </source>
</evidence>
<keyword evidence="11" id="KW-0963">Cytoplasm</keyword>
<dbReference type="GO" id="GO:0003852">
    <property type="term" value="F:2-isopropylmalate synthase activity"/>
    <property type="evidence" value="ECO:0007669"/>
    <property type="project" value="UniProtKB-UniRule"/>
</dbReference>
<dbReference type="PROSITE" id="PS00816">
    <property type="entry name" value="AIPM_HOMOCIT_SYNTH_2"/>
    <property type="match status" value="1"/>
</dbReference>
<dbReference type="Gene3D" id="3.30.160.270">
    <property type="match status" value="1"/>
</dbReference>
<evidence type="ECO:0000256" key="1">
    <source>
        <dbReference type="ARBA" id="ARBA00004689"/>
    </source>
</evidence>
<comment type="catalytic activity">
    <reaction evidence="11">
        <text>3-methyl-2-oxobutanoate + acetyl-CoA + H2O = (2S)-2-isopropylmalate + CoA + H(+)</text>
        <dbReference type="Rhea" id="RHEA:21524"/>
        <dbReference type="ChEBI" id="CHEBI:1178"/>
        <dbReference type="ChEBI" id="CHEBI:11851"/>
        <dbReference type="ChEBI" id="CHEBI:15377"/>
        <dbReference type="ChEBI" id="CHEBI:15378"/>
        <dbReference type="ChEBI" id="CHEBI:57287"/>
        <dbReference type="ChEBI" id="CHEBI:57288"/>
        <dbReference type="EC" id="2.3.3.13"/>
    </reaction>
</comment>
<proteinExistence type="inferred from homology"/>
<dbReference type="InterPro" id="IPR013785">
    <property type="entry name" value="Aldolase_TIM"/>
</dbReference>
<dbReference type="GO" id="GO:0005737">
    <property type="term" value="C:cytoplasm"/>
    <property type="evidence" value="ECO:0007669"/>
    <property type="project" value="UniProtKB-UniRule"/>
</dbReference>
<feature type="region of interest" description="Regulatory domain" evidence="11">
    <location>
        <begin position="392"/>
        <end position="515"/>
    </location>
</feature>
<comment type="function">
    <text evidence="11">Catalyzes the condensation of the acetyl group of acetyl-CoA with 3-methyl-2-oxobutanoate (2-ketoisovalerate) to form 3-carboxy-3-hydroxy-4-methylpentanoate (2-isopropylmalate).</text>
</comment>
<dbReference type="Gene3D" id="1.10.238.260">
    <property type="match status" value="1"/>
</dbReference>
<dbReference type="Pfam" id="PF22617">
    <property type="entry name" value="HCS_D2"/>
    <property type="match status" value="1"/>
</dbReference>
<dbReference type="PANTHER" id="PTHR10277">
    <property type="entry name" value="HOMOCITRATE SYNTHASE-RELATED"/>
    <property type="match status" value="1"/>
</dbReference>
<comment type="subunit">
    <text evidence="11">Homodimer.</text>
</comment>
<dbReference type="InterPro" id="IPR005671">
    <property type="entry name" value="LeuA_bact_synth"/>
</dbReference>
<keyword evidence="10 11" id="KW-0100">Branched-chain amino acid biosynthesis</keyword>
<dbReference type="SUPFAM" id="SSF51569">
    <property type="entry name" value="Aldolase"/>
    <property type="match status" value="1"/>
</dbReference>
<dbReference type="InterPro" id="IPR000891">
    <property type="entry name" value="PYR_CT"/>
</dbReference>
<evidence type="ECO:0000256" key="2">
    <source>
        <dbReference type="ARBA" id="ARBA00009396"/>
    </source>
</evidence>
<dbReference type="InterPro" id="IPR002034">
    <property type="entry name" value="AIPM/Hcit_synth_CS"/>
</dbReference>
<sequence length="515" mass="56895">MSRIRIFDTTLRDGEQSPGVNLNKMEKLEIAKQLEKLGVDVMEAGFPASSEGDFQAVKLIADTIKDVSVTALARTRKEDIDRAWEALKNTPTPRIHIFLATSPIHMEYKLKMTPEQVIQQSVDMVKYAKERFKEVEWSAEDATRSDWEFMAKIIEQVIDVGATVINLPDTVGYTTPDEYGRMFKYMKENVPNINKADLSCHCHNDLGLAAANTMAAIENGATQVEGTINGIGERAGNVALEEVAVALHIRSDRYSYETGLKLNEIKRTSDLIAKLSGMYVQANKAIIGRNAYAHEAGIHQDGVLKNAETYEIITPELVGVSSNTLFMGKHSGKHAFKDKIKEFGVEMTDDEIKATFKRFKELTDHKREVTDDDIYTLIMETKTEHSAVDKYTLDNFQVNYGTANITTATVSLKTPEGSTIQTAATGNGSVEALYKTIQELIDAELKLLDYQLNSVGGGKDALAESHVQLVVNGETVNGRGTAQDVIEASANAYINAVNRYLIKTQAVKEAEIVNG</sequence>
<feature type="binding site" evidence="11">
    <location>
        <position position="13"/>
    </location>
    <ligand>
        <name>Mn(2+)</name>
        <dbReference type="ChEBI" id="CHEBI:29035"/>
    </ligand>
</feature>
<protein>
    <recommendedName>
        <fullName evidence="4 11">2-isopropylmalate synthase</fullName>
        <ecNumber evidence="3 11">2.3.3.13</ecNumber>
    </recommendedName>
    <alternativeName>
        <fullName evidence="11">Alpha-IPM synthase</fullName>
    </alternativeName>
    <alternativeName>
        <fullName evidence="11">Alpha-isopropylmalate synthase</fullName>
    </alternativeName>
</protein>
<dbReference type="Pfam" id="PF00682">
    <property type="entry name" value="HMGL-like"/>
    <property type="match status" value="1"/>
</dbReference>
<feature type="binding site" evidence="11">
    <location>
        <position position="237"/>
    </location>
    <ligand>
        <name>Mn(2+)</name>
        <dbReference type="ChEBI" id="CHEBI:29035"/>
    </ligand>
</feature>
<evidence type="ECO:0000313" key="14">
    <source>
        <dbReference type="EMBL" id="SFK54002.1"/>
    </source>
</evidence>
<dbReference type="InterPro" id="IPR013709">
    <property type="entry name" value="2-isopropylmalate_synth_dimer"/>
</dbReference>
<evidence type="ECO:0000259" key="12">
    <source>
        <dbReference type="PROSITE" id="PS50991"/>
    </source>
</evidence>
<dbReference type="EMBL" id="CP011366">
    <property type="protein sequence ID" value="AKG73665.1"/>
    <property type="molecule type" value="Genomic_DNA"/>
</dbReference>
<keyword evidence="8 11" id="KW-0479">Metal-binding</keyword>
<comment type="cofactor">
    <cofactor evidence="11">
        <name>Mn(2+)</name>
        <dbReference type="ChEBI" id="CHEBI:29035"/>
    </cofactor>
</comment>
<feature type="binding site" evidence="11">
    <location>
        <position position="201"/>
    </location>
    <ligand>
        <name>Mn(2+)</name>
        <dbReference type="ChEBI" id="CHEBI:29035"/>
    </ligand>
</feature>
<dbReference type="SUPFAM" id="SSF110921">
    <property type="entry name" value="2-isopropylmalate synthase LeuA, allosteric (dimerisation) domain"/>
    <property type="match status" value="1"/>
</dbReference>
<dbReference type="FunFam" id="3.20.20.70:FF:000010">
    <property type="entry name" value="2-isopropylmalate synthase"/>
    <property type="match status" value="1"/>
</dbReference>
<dbReference type="InterPro" id="IPR054691">
    <property type="entry name" value="LeuA/HCS_post-cat"/>
</dbReference>
<evidence type="ECO:0000313" key="13">
    <source>
        <dbReference type="EMBL" id="AKG73665.1"/>
    </source>
</evidence>
<evidence type="ECO:0000256" key="11">
    <source>
        <dbReference type="HAMAP-Rule" id="MF_01025"/>
    </source>
</evidence>
<evidence type="ECO:0000256" key="8">
    <source>
        <dbReference type="ARBA" id="ARBA00022723"/>
    </source>
</evidence>
<evidence type="ECO:0000256" key="10">
    <source>
        <dbReference type="ARBA" id="ARBA00023304"/>
    </source>
</evidence>
<evidence type="ECO:0000313" key="15">
    <source>
        <dbReference type="Proteomes" id="UP000034029"/>
    </source>
</evidence>
<dbReference type="Pfam" id="PF08502">
    <property type="entry name" value="LeuA_dimer"/>
    <property type="match status" value="1"/>
</dbReference>
<reference evidence="15" key="2">
    <citation type="submission" date="2015-04" db="EMBL/GenBank/DDBJ databases">
        <title>Complete genome sequence of Salinicoccus halodurans strain H3B36, isolated from the Qaidam basin of China.</title>
        <authorList>
            <person name="Ma Y."/>
            <person name="Jiang K."/>
            <person name="Xue Y."/>
        </authorList>
    </citation>
    <scope>NUCLEOTIDE SEQUENCE [LARGE SCALE GENOMIC DNA]</scope>
    <source>
        <strain evidence="15">H3B36</strain>
    </source>
</reference>
<dbReference type="NCBIfam" id="NF002088">
    <property type="entry name" value="PRK00915.1-5"/>
    <property type="match status" value="1"/>
</dbReference>
<dbReference type="EMBL" id="FOTB01000001">
    <property type="protein sequence ID" value="SFK54002.1"/>
    <property type="molecule type" value="Genomic_DNA"/>
</dbReference>
<accession>A0A0F7D459</accession>
<dbReference type="PROSITE" id="PS00815">
    <property type="entry name" value="AIPM_HOMOCIT_SYNTH_1"/>
    <property type="match status" value="1"/>
</dbReference>
<dbReference type="Gene3D" id="3.20.20.70">
    <property type="entry name" value="Aldolase class I"/>
    <property type="match status" value="1"/>
</dbReference>
<evidence type="ECO:0000256" key="5">
    <source>
        <dbReference type="ARBA" id="ARBA00022430"/>
    </source>
</evidence>
<dbReference type="CDD" id="cd07940">
    <property type="entry name" value="DRE_TIM_IPMS"/>
    <property type="match status" value="1"/>
</dbReference>
<evidence type="ECO:0000256" key="7">
    <source>
        <dbReference type="ARBA" id="ARBA00022679"/>
    </source>
</evidence>
<comment type="pathway">
    <text evidence="1 11">Amino-acid biosynthesis; L-leucine biosynthesis; L-leucine from 3-methyl-2-oxobutanoate: step 1/4.</text>
</comment>
<keyword evidence="5 11" id="KW-0432">Leucine biosynthesis</keyword>
<dbReference type="PROSITE" id="PS50991">
    <property type="entry name" value="PYR_CT"/>
    <property type="match status" value="1"/>
</dbReference>
<keyword evidence="15" id="KW-1185">Reference proteome</keyword>
<reference evidence="13 15" key="1">
    <citation type="journal article" date="2015" name="Int. J. Syst. Evol. Microbiol.">
        <title>Complete genome sequence of Salinicoccus halodurans H3B36, isolated from the Qaidam Basin in China.</title>
        <authorList>
            <person name="Jiang K."/>
            <person name="Xue Y."/>
            <person name="Ma Y."/>
        </authorList>
    </citation>
    <scope>NUCLEOTIDE SEQUENCE [LARGE SCALE GENOMIC DNA]</scope>
    <source>
        <strain evidence="13 15">H3B36</strain>
    </source>
</reference>
<dbReference type="Proteomes" id="UP000034029">
    <property type="component" value="Chromosome"/>
</dbReference>
<organism evidence="14 16">
    <name type="scientific">Salinicoccus halodurans</name>
    <dbReference type="NCBI Taxonomy" id="407035"/>
    <lineage>
        <taxon>Bacteria</taxon>
        <taxon>Bacillati</taxon>
        <taxon>Bacillota</taxon>
        <taxon>Bacilli</taxon>
        <taxon>Bacillales</taxon>
        <taxon>Staphylococcaceae</taxon>
        <taxon>Salinicoccus</taxon>
    </lineage>
</organism>
<feature type="domain" description="Pyruvate carboxyltransferase" evidence="12">
    <location>
        <begin position="4"/>
        <end position="266"/>
    </location>
</feature>
<evidence type="ECO:0000256" key="9">
    <source>
        <dbReference type="ARBA" id="ARBA00023211"/>
    </source>
</evidence>
<dbReference type="SMART" id="SM00917">
    <property type="entry name" value="LeuA_dimer"/>
    <property type="match status" value="1"/>
</dbReference>
<dbReference type="RefSeq" id="WP_046789855.1">
    <property type="nucleotide sequence ID" value="NZ_CP011366.1"/>
</dbReference>
<dbReference type="Proteomes" id="UP000183090">
    <property type="component" value="Unassembled WGS sequence"/>
</dbReference>
<evidence type="ECO:0000256" key="6">
    <source>
        <dbReference type="ARBA" id="ARBA00022605"/>
    </source>
</evidence>
<dbReference type="GO" id="GO:0003985">
    <property type="term" value="F:acetyl-CoA C-acetyltransferase activity"/>
    <property type="evidence" value="ECO:0007669"/>
    <property type="project" value="UniProtKB-UniRule"/>
</dbReference>
<name>A0A0F7D459_9STAP</name>
<keyword evidence="6 11" id="KW-0028">Amino-acid biosynthesis</keyword>
<dbReference type="NCBIfam" id="NF002086">
    <property type="entry name" value="PRK00915.1-3"/>
    <property type="match status" value="1"/>
</dbReference>
<dbReference type="InterPro" id="IPR050073">
    <property type="entry name" value="2-IPM_HCS-like"/>
</dbReference>
<reference evidence="14 16" key="3">
    <citation type="submission" date="2016-10" db="EMBL/GenBank/DDBJ databases">
        <authorList>
            <person name="Varghese N."/>
            <person name="Submissions S."/>
        </authorList>
    </citation>
    <scope>NUCLEOTIDE SEQUENCE [LARGE SCALE GENOMIC DNA]</scope>
    <source>
        <strain evidence="14 16">CGMCC 1.6501</strain>
    </source>
</reference>
<dbReference type="PANTHER" id="PTHR10277:SF9">
    <property type="entry name" value="2-ISOPROPYLMALATE SYNTHASE 1, CHLOROPLASTIC-RELATED"/>
    <property type="match status" value="1"/>
</dbReference>
<feature type="binding site" evidence="11">
    <location>
        <position position="203"/>
    </location>
    <ligand>
        <name>Mn(2+)</name>
        <dbReference type="ChEBI" id="CHEBI:29035"/>
    </ligand>
</feature>